<dbReference type="KEGG" id="tcu:Tcur_0921"/>
<protein>
    <submittedName>
        <fullName evidence="1">Uncharacterized protein</fullName>
    </submittedName>
</protein>
<dbReference type="EMBL" id="CP001738">
    <property type="protein sequence ID" value="ACY96507.1"/>
    <property type="molecule type" value="Genomic_DNA"/>
</dbReference>
<dbReference type="RefSeq" id="WP_012851291.1">
    <property type="nucleotide sequence ID" value="NC_013510.1"/>
</dbReference>
<dbReference type="HOGENOM" id="CLU_2467989_0_0_11"/>
<evidence type="ECO:0000313" key="1">
    <source>
        <dbReference type="EMBL" id="ACY96507.1"/>
    </source>
</evidence>
<dbReference type="AlphaFoldDB" id="D1A6N2"/>
<evidence type="ECO:0000313" key="2">
    <source>
        <dbReference type="Proteomes" id="UP000001918"/>
    </source>
</evidence>
<accession>D1A6N2</accession>
<proteinExistence type="predicted"/>
<sequence>MTAANSLDGPELFPWEVRSEDGETHESGVSDDWAAAARALQTRPAGWTARVWSARLDPYNPLEYDYRKVIGRGERQAGSAGVIWRTGG</sequence>
<organism evidence="1 2">
    <name type="scientific">Thermomonospora curvata (strain ATCC 19995 / DSM 43183 / JCM 3096 / KCTC 9072 / NBRC 15933 / NCIMB 10081 / Henssen B9)</name>
    <dbReference type="NCBI Taxonomy" id="471852"/>
    <lineage>
        <taxon>Bacteria</taxon>
        <taxon>Bacillati</taxon>
        <taxon>Actinomycetota</taxon>
        <taxon>Actinomycetes</taxon>
        <taxon>Streptosporangiales</taxon>
        <taxon>Thermomonosporaceae</taxon>
        <taxon>Thermomonospora</taxon>
    </lineage>
</organism>
<keyword evidence="2" id="KW-1185">Reference proteome</keyword>
<dbReference type="OrthoDB" id="3550194at2"/>
<reference evidence="1 2" key="1">
    <citation type="journal article" date="2011" name="Stand. Genomic Sci.">
        <title>Complete genome sequence of Thermomonospora curvata type strain (B9).</title>
        <authorList>
            <person name="Chertkov O."/>
            <person name="Sikorski J."/>
            <person name="Nolan M."/>
            <person name="Lapidus A."/>
            <person name="Lucas S."/>
            <person name="Del Rio T.G."/>
            <person name="Tice H."/>
            <person name="Cheng J.F."/>
            <person name="Goodwin L."/>
            <person name="Pitluck S."/>
            <person name="Liolios K."/>
            <person name="Ivanova N."/>
            <person name="Mavromatis K."/>
            <person name="Mikhailova N."/>
            <person name="Ovchinnikova G."/>
            <person name="Pati A."/>
            <person name="Chen A."/>
            <person name="Palaniappan K."/>
            <person name="Djao O.D."/>
            <person name="Land M."/>
            <person name="Hauser L."/>
            <person name="Chang Y.J."/>
            <person name="Jeffries C.D."/>
            <person name="Brettin T."/>
            <person name="Han C."/>
            <person name="Detter J.C."/>
            <person name="Rohde M."/>
            <person name="Goker M."/>
            <person name="Woyke T."/>
            <person name="Bristow J."/>
            <person name="Eisen J.A."/>
            <person name="Markowitz V."/>
            <person name="Hugenholtz P."/>
            <person name="Klenk H.P."/>
            <person name="Kyrpides N.C."/>
        </authorList>
    </citation>
    <scope>NUCLEOTIDE SEQUENCE [LARGE SCALE GENOMIC DNA]</scope>
    <source>
        <strain evidence="2">ATCC 19995 / DSM 43183 / JCM 3096 / KCTC 9072 / NBRC 15933 / NCIMB 10081 / Henssen B9</strain>
    </source>
</reference>
<dbReference type="Proteomes" id="UP000001918">
    <property type="component" value="Chromosome"/>
</dbReference>
<gene>
    <name evidence="1" type="ordered locus">Tcur_0921</name>
</gene>
<name>D1A6N2_THECD</name>